<sequence length="188" mass="21191">MFFNEKNSDSYNCLATPLWRNGPSEKPVLCNACGSHFNTRGTLENYLPKIVQQAQLLEANTQEKCENNAQLNIDEAAGEKGFELSNSSSSGVINTNLRNTEIPQSKHSYVKRKKKKKKKKLTPIEKFQKELLNLYESQKHSKESSRDNILLDDNMNNFIPNNEIGLGCSLLKTNVTSADQNHSHGSMD</sequence>
<gene>
    <name evidence="1" type="ORF">MILVUS5_LOCUS13666</name>
</gene>
<proteinExistence type="predicted"/>
<comment type="caution">
    <text evidence="1">The sequence shown here is derived from an EMBL/GenBank/DDBJ whole genome shotgun (WGS) entry which is preliminary data.</text>
</comment>
<dbReference type="EMBL" id="CASHSV030000044">
    <property type="protein sequence ID" value="CAJ2644693.1"/>
    <property type="molecule type" value="Genomic_DNA"/>
</dbReference>
<organism evidence="1 2">
    <name type="scientific">Trifolium pratense</name>
    <name type="common">Red clover</name>
    <dbReference type="NCBI Taxonomy" id="57577"/>
    <lineage>
        <taxon>Eukaryota</taxon>
        <taxon>Viridiplantae</taxon>
        <taxon>Streptophyta</taxon>
        <taxon>Embryophyta</taxon>
        <taxon>Tracheophyta</taxon>
        <taxon>Spermatophyta</taxon>
        <taxon>Magnoliopsida</taxon>
        <taxon>eudicotyledons</taxon>
        <taxon>Gunneridae</taxon>
        <taxon>Pentapetalae</taxon>
        <taxon>rosids</taxon>
        <taxon>fabids</taxon>
        <taxon>Fabales</taxon>
        <taxon>Fabaceae</taxon>
        <taxon>Papilionoideae</taxon>
        <taxon>50 kb inversion clade</taxon>
        <taxon>NPAAA clade</taxon>
        <taxon>Hologalegina</taxon>
        <taxon>IRL clade</taxon>
        <taxon>Trifolieae</taxon>
        <taxon>Trifolium</taxon>
    </lineage>
</organism>
<reference evidence="1" key="1">
    <citation type="submission" date="2023-10" db="EMBL/GenBank/DDBJ databases">
        <authorList>
            <person name="Rodriguez Cubillos JULIANA M."/>
            <person name="De Vega J."/>
        </authorList>
    </citation>
    <scope>NUCLEOTIDE SEQUENCE</scope>
</reference>
<accession>A0ACB0JM00</accession>
<dbReference type="Proteomes" id="UP001177021">
    <property type="component" value="Unassembled WGS sequence"/>
</dbReference>
<evidence type="ECO:0000313" key="2">
    <source>
        <dbReference type="Proteomes" id="UP001177021"/>
    </source>
</evidence>
<keyword evidence="2" id="KW-1185">Reference proteome</keyword>
<protein>
    <submittedName>
        <fullName evidence="1">Uncharacterized protein</fullName>
    </submittedName>
</protein>
<evidence type="ECO:0000313" key="1">
    <source>
        <dbReference type="EMBL" id="CAJ2644693.1"/>
    </source>
</evidence>
<name>A0ACB0JM00_TRIPR</name>